<keyword evidence="1" id="KW-0812">Transmembrane</keyword>
<dbReference type="KEGG" id="bze:COCCADRAFT_107939"/>
<reference evidence="2 3" key="1">
    <citation type="journal article" date="2013" name="PLoS Genet.">
        <title>Comparative genome structure, secondary metabolite, and effector coding capacity across Cochliobolus pathogens.</title>
        <authorList>
            <person name="Condon B.J."/>
            <person name="Leng Y."/>
            <person name="Wu D."/>
            <person name="Bushley K.E."/>
            <person name="Ohm R.A."/>
            <person name="Otillar R."/>
            <person name="Martin J."/>
            <person name="Schackwitz W."/>
            <person name="Grimwood J."/>
            <person name="MohdZainudin N."/>
            <person name="Xue C."/>
            <person name="Wang R."/>
            <person name="Manning V.A."/>
            <person name="Dhillon B."/>
            <person name="Tu Z.J."/>
            <person name="Steffenson B.J."/>
            <person name="Salamov A."/>
            <person name="Sun H."/>
            <person name="Lowry S."/>
            <person name="LaButti K."/>
            <person name="Han J."/>
            <person name="Copeland A."/>
            <person name="Lindquist E."/>
            <person name="Barry K."/>
            <person name="Schmutz J."/>
            <person name="Baker S.E."/>
            <person name="Ciuffetti L.M."/>
            <person name="Grigoriev I.V."/>
            <person name="Zhong S."/>
            <person name="Turgeon B.G."/>
        </authorList>
    </citation>
    <scope>NUCLEOTIDE SEQUENCE [LARGE SCALE GENOMIC DNA]</scope>
    <source>
        <strain evidence="2 3">26-R-13</strain>
    </source>
</reference>
<proteinExistence type="predicted"/>
<protein>
    <submittedName>
        <fullName evidence="2">Uncharacterized protein</fullName>
    </submittedName>
</protein>
<feature type="transmembrane region" description="Helical" evidence="1">
    <location>
        <begin position="20"/>
        <end position="41"/>
    </location>
</feature>
<sequence length="119" mass="14038">EMRECEKIAGRREVGGVRNFVWSLFLMLRVYVCVWIMWITFFCERDSSSQTHTSIWRVVKRPTERITTRGNMYRGDERGPNLHPRIGESGGGSYFAAYIKMKFFSSFHFLFAKKKEPAQ</sequence>
<keyword evidence="1" id="KW-1133">Transmembrane helix</keyword>
<evidence type="ECO:0000313" key="3">
    <source>
        <dbReference type="Proteomes" id="UP000053841"/>
    </source>
</evidence>
<gene>
    <name evidence="2" type="ORF">COCCADRAFT_107939</name>
</gene>
<dbReference type="Proteomes" id="UP000053841">
    <property type="component" value="Unassembled WGS sequence"/>
</dbReference>
<evidence type="ECO:0000256" key="1">
    <source>
        <dbReference type="SAM" id="Phobius"/>
    </source>
</evidence>
<dbReference type="OrthoDB" id="10423647at2759"/>
<organism evidence="2 3">
    <name type="scientific">Cochliobolus carbonum (strain 26-R-13)</name>
    <name type="common">Maize leaf spot fungus</name>
    <name type="synonym">Bipolaris zeicola</name>
    <dbReference type="NCBI Taxonomy" id="930089"/>
    <lineage>
        <taxon>Eukaryota</taxon>
        <taxon>Fungi</taxon>
        <taxon>Dikarya</taxon>
        <taxon>Ascomycota</taxon>
        <taxon>Pezizomycotina</taxon>
        <taxon>Dothideomycetes</taxon>
        <taxon>Pleosporomycetidae</taxon>
        <taxon>Pleosporales</taxon>
        <taxon>Pleosporineae</taxon>
        <taxon>Pleosporaceae</taxon>
        <taxon>Bipolaris</taxon>
    </lineage>
</organism>
<dbReference type="GeneID" id="19143655"/>
<evidence type="ECO:0000313" key="2">
    <source>
        <dbReference type="EMBL" id="EUC28909.1"/>
    </source>
</evidence>
<accession>W6Y1L8</accession>
<name>W6Y1L8_COCC2</name>
<feature type="non-terminal residue" evidence="2">
    <location>
        <position position="1"/>
    </location>
</feature>
<dbReference type="AlphaFoldDB" id="W6Y1L8"/>
<dbReference type="HOGENOM" id="CLU_2066917_0_0_1"/>
<keyword evidence="1" id="KW-0472">Membrane</keyword>
<dbReference type="EMBL" id="KI964779">
    <property type="protein sequence ID" value="EUC28909.1"/>
    <property type="molecule type" value="Genomic_DNA"/>
</dbReference>
<dbReference type="RefSeq" id="XP_007716794.1">
    <property type="nucleotide sequence ID" value="XM_007718604.1"/>
</dbReference>
<keyword evidence="3" id="KW-1185">Reference proteome</keyword>